<accession>L8E757</accession>
<sequence length="116" mass="11983">MNGESELGNRKVWGATGEGPCTLFASSVFSKIYIHIAMSSSPCPPCLGTRPLTPSSCHGVSFQIRGSLPLEAWTQGAPALGSGEGLPEILVLFLPSSSSPLFPGGLALWPQTSGPV</sequence>
<organism evidence="1">
    <name type="scientific">Homo sapiens</name>
    <name type="common">Human</name>
    <dbReference type="NCBI Taxonomy" id="9606"/>
    <lineage>
        <taxon>Eukaryota</taxon>
        <taxon>Metazoa</taxon>
        <taxon>Chordata</taxon>
        <taxon>Craniata</taxon>
        <taxon>Vertebrata</taxon>
        <taxon>Euteleostomi</taxon>
        <taxon>Mammalia</taxon>
        <taxon>Eutheria</taxon>
        <taxon>Euarchontoglires</taxon>
        <taxon>Primates</taxon>
        <taxon>Haplorrhini</taxon>
        <taxon>Catarrhini</taxon>
        <taxon>Hominidae</taxon>
        <taxon>Homo</taxon>
    </lineage>
</organism>
<proteinExistence type="predicted"/>
<evidence type="ECO:0000313" key="1">
    <source>
        <dbReference type="EMBL" id="CCQ43090.1"/>
    </source>
</evidence>
<name>L8E757_HUMAN</name>
<protein>
    <submittedName>
        <fullName evidence="1">Alternative protein IQSEC2</fullName>
    </submittedName>
</protein>
<dbReference type="AlphaFoldDB" id="L8E757"/>
<gene>
    <name evidence="1" type="primary">IQSEC2</name>
</gene>
<dbReference type="OrthoDB" id="430364at2759"/>
<dbReference type="EMBL" id="HF583593">
    <property type="protein sequence ID" value="CCQ43090.1"/>
    <property type="molecule type" value="Genomic_DNA"/>
</dbReference>
<dbReference type="ChiTaRS" id="IQSEC2">
    <property type="organism name" value="human"/>
</dbReference>
<reference evidence="1" key="1">
    <citation type="journal article" date="2013" name="PLoS ONE">
        <title>Direct detection of alternative open reading frames translation products in human significantly expands the proteome.</title>
        <authorList>
            <person name="Vanderperre B."/>
            <person name="Lucier J.-F."/>
            <person name="Motard J."/>
            <person name="Tremblay G."/>
            <person name="Vanderperre S."/>
            <person name="Wisztorski M."/>
            <person name="Salzet M."/>
            <person name="Boisvert F.-M."/>
            <person name="Roucou X."/>
        </authorList>
    </citation>
    <scope>NUCLEOTIDE SEQUENCE</scope>
</reference>